<proteinExistence type="inferred from homology"/>
<dbReference type="EMBL" id="BGPR01002450">
    <property type="protein sequence ID" value="GBM73649.1"/>
    <property type="molecule type" value="Genomic_DNA"/>
</dbReference>
<dbReference type="PANTHER" id="PTHR12353">
    <property type="entry name" value="DISKS LARGE-ASSOCIATED PROTEIN DAP SAP90/PSD-95-ASSOCIATED PROTEIN"/>
    <property type="match status" value="1"/>
</dbReference>
<organism evidence="2 3">
    <name type="scientific">Araneus ventricosus</name>
    <name type="common">Orbweaver spider</name>
    <name type="synonym">Epeira ventricosa</name>
    <dbReference type="NCBI Taxonomy" id="182803"/>
    <lineage>
        <taxon>Eukaryota</taxon>
        <taxon>Metazoa</taxon>
        <taxon>Ecdysozoa</taxon>
        <taxon>Arthropoda</taxon>
        <taxon>Chelicerata</taxon>
        <taxon>Arachnida</taxon>
        <taxon>Araneae</taxon>
        <taxon>Araneomorphae</taxon>
        <taxon>Entelegynae</taxon>
        <taxon>Araneoidea</taxon>
        <taxon>Araneidae</taxon>
        <taxon>Araneus</taxon>
    </lineage>
</organism>
<dbReference type="GO" id="GO:0023052">
    <property type="term" value="P:signaling"/>
    <property type="evidence" value="ECO:0007669"/>
    <property type="project" value="InterPro"/>
</dbReference>
<dbReference type="GO" id="GO:0005737">
    <property type="term" value="C:cytoplasm"/>
    <property type="evidence" value="ECO:0007669"/>
    <property type="project" value="TreeGrafter"/>
</dbReference>
<protein>
    <submittedName>
        <fullName evidence="2">Disks large-associated protein 5</fullName>
    </submittedName>
</protein>
<name>A0A4Y2I8R1_ARAVE</name>
<dbReference type="Proteomes" id="UP000499080">
    <property type="component" value="Unassembled WGS sequence"/>
</dbReference>
<dbReference type="GO" id="GO:0051382">
    <property type="term" value="P:kinetochore assembly"/>
    <property type="evidence" value="ECO:0007669"/>
    <property type="project" value="TreeGrafter"/>
</dbReference>
<dbReference type="InterPro" id="IPR005026">
    <property type="entry name" value="SAPAP"/>
</dbReference>
<dbReference type="GO" id="GO:0008017">
    <property type="term" value="F:microtubule binding"/>
    <property type="evidence" value="ECO:0007669"/>
    <property type="project" value="TreeGrafter"/>
</dbReference>
<dbReference type="GO" id="GO:0051642">
    <property type="term" value="P:centrosome localization"/>
    <property type="evidence" value="ECO:0007669"/>
    <property type="project" value="TreeGrafter"/>
</dbReference>
<evidence type="ECO:0000256" key="1">
    <source>
        <dbReference type="ARBA" id="ARBA00008839"/>
    </source>
</evidence>
<keyword evidence="3" id="KW-1185">Reference proteome</keyword>
<comment type="similarity">
    <text evidence="1">Belongs to the SAPAP family.</text>
</comment>
<evidence type="ECO:0000313" key="3">
    <source>
        <dbReference type="Proteomes" id="UP000499080"/>
    </source>
</evidence>
<dbReference type="GO" id="GO:0005634">
    <property type="term" value="C:nucleus"/>
    <property type="evidence" value="ECO:0007669"/>
    <property type="project" value="TreeGrafter"/>
</dbReference>
<dbReference type="GO" id="GO:0007346">
    <property type="term" value="P:regulation of mitotic cell cycle"/>
    <property type="evidence" value="ECO:0007669"/>
    <property type="project" value="TreeGrafter"/>
</dbReference>
<dbReference type="Pfam" id="PF03359">
    <property type="entry name" value="GKAP"/>
    <property type="match status" value="1"/>
</dbReference>
<dbReference type="GO" id="GO:0007059">
    <property type="term" value="P:chromosome segregation"/>
    <property type="evidence" value="ECO:0007669"/>
    <property type="project" value="TreeGrafter"/>
</dbReference>
<dbReference type="GO" id="GO:0031616">
    <property type="term" value="C:spindle pole centrosome"/>
    <property type="evidence" value="ECO:0007669"/>
    <property type="project" value="TreeGrafter"/>
</dbReference>
<dbReference type="AlphaFoldDB" id="A0A4Y2I8R1"/>
<reference evidence="2 3" key="1">
    <citation type="journal article" date="2019" name="Sci. Rep.">
        <title>Orb-weaving spider Araneus ventricosus genome elucidates the spidroin gene catalogue.</title>
        <authorList>
            <person name="Kono N."/>
            <person name="Nakamura H."/>
            <person name="Ohtoshi R."/>
            <person name="Moran D.A.P."/>
            <person name="Shinohara A."/>
            <person name="Yoshida Y."/>
            <person name="Fujiwara M."/>
            <person name="Mori M."/>
            <person name="Tomita M."/>
            <person name="Arakawa K."/>
        </authorList>
    </citation>
    <scope>NUCLEOTIDE SEQUENCE [LARGE SCALE GENOMIC DNA]</scope>
</reference>
<comment type="caution">
    <text evidence="2">The sequence shown here is derived from an EMBL/GenBank/DDBJ whole genome shotgun (WGS) entry which is preliminary data.</text>
</comment>
<gene>
    <name evidence="2" type="primary">DLGAP5</name>
    <name evidence="2" type="ORF">AVEN_195941_1</name>
</gene>
<evidence type="ECO:0000313" key="2">
    <source>
        <dbReference type="EMBL" id="GBM73649.1"/>
    </source>
</evidence>
<accession>A0A4Y2I8R1</accession>
<dbReference type="OrthoDB" id="10023951at2759"/>
<dbReference type="PANTHER" id="PTHR12353:SF1">
    <property type="entry name" value="DISKS LARGE-ASSOCIATED PROTEIN 5"/>
    <property type="match status" value="1"/>
</dbReference>
<sequence length="339" mass="38475">MALTALPTLDASLIHKMTEELSIAYFRNLLEKNKAELKDYCEDWEKLSNGSDVPEIVSDEIRTTIGLTNLLLQQKLKQFAGLIDDSELKRGEKEITCLDLQGFWDMVYNEVEKIQKRFNNLEKCQQNNWVFVEESIAKKEPKKKPALANTVKMTTDAKARALAARQRLAEAKLKMKEQMLKKSENTVNVQISNTLKDNVPQQKLEVAQKAQEILGSTAESKISGEVRSPLKRTLKNIRNLHMSEQQDDLSVKSEIPAKKLASREITKGHSKKQKSLEKENLVKSNEECIVPKMQKSSGEKPLAVNLQSKRGSKKEVIPLQCVTRSAKRAMMVQQNTLKN</sequence>
<dbReference type="GO" id="GO:0007052">
    <property type="term" value="P:mitotic spindle organization"/>
    <property type="evidence" value="ECO:0007669"/>
    <property type="project" value="TreeGrafter"/>
</dbReference>